<name>A0A7J9H1L3_9ROSI</name>
<gene>
    <name evidence="1" type="ORF">Gohar_013842</name>
</gene>
<sequence>MMSTKSTYSNRIRIYRYSSQNISV</sequence>
<dbReference type="AlphaFoldDB" id="A0A7J9H1L3"/>
<accession>A0A7J9H1L3</accession>
<evidence type="ECO:0000313" key="1">
    <source>
        <dbReference type="EMBL" id="MBA0803652.1"/>
    </source>
</evidence>
<keyword evidence="2" id="KW-1185">Reference proteome</keyword>
<protein>
    <submittedName>
        <fullName evidence="1">Uncharacterized protein</fullName>
    </submittedName>
</protein>
<dbReference type="EMBL" id="JABFAD010000007">
    <property type="protein sequence ID" value="MBA0803652.1"/>
    <property type="molecule type" value="Genomic_DNA"/>
</dbReference>
<comment type="caution">
    <text evidence="1">The sequence shown here is derived from an EMBL/GenBank/DDBJ whole genome shotgun (WGS) entry which is preliminary data.</text>
</comment>
<proteinExistence type="predicted"/>
<reference evidence="1 2" key="1">
    <citation type="journal article" date="2019" name="Genome Biol. Evol.">
        <title>Insights into the evolution of the New World diploid cottons (Gossypium, subgenus Houzingenia) based on genome sequencing.</title>
        <authorList>
            <person name="Grover C.E."/>
            <person name="Arick M.A. 2nd"/>
            <person name="Thrash A."/>
            <person name="Conover J.L."/>
            <person name="Sanders W.S."/>
            <person name="Peterson D.G."/>
            <person name="Frelichowski J.E."/>
            <person name="Scheffler J.A."/>
            <person name="Scheffler B.E."/>
            <person name="Wendel J.F."/>
        </authorList>
    </citation>
    <scope>NUCLEOTIDE SEQUENCE [LARGE SCALE GENOMIC DNA]</scope>
    <source>
        <strain evidence="1">0</strain>
        <tissue evidence="1">Leaf</tissue>
    </source>
</reference>
<organism evidence="1 2">
    <name type="scientific">Gossypium harknessii</name>
    <dbReference type="NCBI Taxonomy" id="34285"/>
    <lineage>
        <taxon>Eukaryota</taxon>
        <taxon>Viridiplantae</taxon>
        <taxon>Streptophyta</taxon>
        <taxon>Embryophyta</taxon>
        <taxon>Tracheophyta</taxon>
        <taxon>Spermatophyta</taxon>
        <taxon>Magnoliopsida</taxon>
        <taxon>eudicotyledons</taxon>
        <taxon>Gunneridae</taxon>
        <taxon>Pentapetalae</taxon>
        <taxon>rosids</taxon>
        <taxon>malvids</taxon>
        <taxon>Malvales</taxon>
        <taxon>Malvaceae</taxon>
        <taxon>Malvoideae</taxon>
        <taxon>Gossypium</taxon>
    </lineage>
</organism>
<dbReference type="Proteomes" id="UP000593560">
    <property type="component" value="Unassembled WGS sequence"/>
</dbReference>
<evidence type="ECO:0000313" key="2">
    <source>
        <dbReference type="Proteomes" id="UP000593560"/>
    </source>
</evidence>